<dbReference type="PIRSF" id="PIRSF010386">
    <property type="entry name" value="RocB"/>
    <property type="match status" value="1"/>
</dbReference>
<evidence type="ECO:0000313" key="3">
    <source>
        <dbReference type="Proteomes" id="UP000191154"/>
    </source>
</evidence>
<proteinExistence type="predicted"/>
<comment type="caution">
    <text evidence="2">The sequence shown here is derived from an EMBL/GenBank/DDBJ whole genome shotgun (WGS) entry which is preliminary data.</text>
</comment>
<dbReference type="EMBL" id="LZYZ01000003">
    <property type="protein sequence ID" value="OOM13869.1"/>
    <property type="molecule type" value="Genomic_DNA"/>
</dbReference>
<organism evidence="2 3">
    <name type="scientific">Clostridium saccharobutylicum</name>
    <dbReference type="NCBI Taxonomy" id="169679"/>
    <lineage>
        <taxon>Bacteria</taxon>
        <taxon>Bacillati</taxon>
        <taxon>Bacillota</taxon>
        <taxon>Clostridia</taxon>
        <taxon>Eubacteriales</taxon>
        <taxon>Clostridiaceae</taxon>
        <taxon>Clostridium</taxon>
    </lineage>
</organism>
<dbReference type="Proteomes" id="UP000191154">
    <property type="component" value="Unassembled WGS sequence"/>
</dbReference>
<dbReference type="Pfam" id="PF01546">
    <property type="entry name" value="Peptidase_M20"/>
    <property type="match status" value="1"/>
</dbReference>
<dbReference type="PANTHER" id="PTHR42994:SF2">
    <property type="entry name" value="PEPTIDASE"/>
    <property type="match status" value="1"/>
</dbReference>
<gene>
    <name evidence="2" type="primary">dapE_2</name>
    <name evidence="2" type="ORF">CLOSAC_19550</name>
</gene>
<dbReference type="InterPro" id="IPR002933">
    <property type="entry name" value="Peptidase_M20"/>
</dbReference>
<dbReference type="EC" id="3.5.1.18" evidence="2"/>
<dbReference type="InterPro" id="IPR012166">
    <property type="entry name" value="Uncharacterised_RocB"/>
</dbReference>
<reference evidence="2 3" key="1">
    <citation type="submission" date="2016-05" db="EMBL/GenBank/DDBJ databases">
        <title>Microbial solvent formation.</title>
        <authorList>
            <person name="Poehlein A."/>
            <person name="Montoya Solano J.D."/>
            <person name="Flitsch S."/>
            <person name="Krabben P."/>
            <person name="Duerre P."/>
            <person name="Daniel R."/>
        </authorList>
    </citation>
    <scope>NUCLEOTIDE SEQUENCE [LARGE SCALE GENOMIC DNA]</scope>
    <source>
        <strain evidence="2 3">L1-8</strain>
    </source>
</reference>
<dbReference type="GO" id="GO:0009014">
    <property type="term" value="F:succinyl-diaminopimelate desuccinylase activity"/>
    <property type="evidence" value="ECO:0007669"/>
    <property type="project" value="UniProtKB-EC"/>
</dbReference>
<name>A0A1S8NBM9_CLOSA</name>
<keyword evidence="2" id="KW-0378">Hydrolase</keyword>
<dbReference type="PANTHER" id="PTHR42994">
    <property type="entry name" value="PEPTIDASE T"/>
    <property type="match status" value="1"/>
</dbReference>
<protein>
    <submittedName>
        <fullName evidence="2">Succinyl-diaminopimelate desuccinylase</fullName>
        <ecNumber evidence="2">3.5.1.18</ecNumber>
    </submittedName>
</protein>
<evidence type="ECO:0000313" key="2">
    <source>
        <dbReference type="EMBL" id="OOM13869.1"/>
    </source>
</evidence>
<comment type="cofactor">
    <cofactor evidence="1">
        <name>Zn(2+)</name>
        <dbReference type="ChEBI" id="CHEBI:29105"/>
    </cofactor>
</comment>
<dbReference type="AlphaFoldDB" id="A0A1S8NBM9"/>
<dbReference type="SUPFAM" id="SSF53187">
    <property type="entry name" value="Zn-dependent exopeptidases"/>
    <property type="match status" value="1"/>
</dbReference>
<sequence>MFDEILDLTKKLVSIASVNTTPGEHDIACFIESYLRDIPYFKEHSNQVMIQKLKNDSLDRRNVFALIKGEKENSKDTIILHGHMDTVDVEDFGQLKEFAFDCDELMKKLKNINLSSEVREDLESGNWLFGRGACDMKSGVAVFMVILKYLSEKVKEIEGNILLSVNPVEENLHTGIIEGLEVLEDLKEKEKLNYIFAINNDYICPLYEGDTTKYVYTGAVGKILPCFYIQGRETHVAQCFEGFDASMVAAELVRLINLNPEFCDGYKGEFTLPPSVLKMKDLKPQYNVQTSFTSFLYFNYFIHNTSIKEILQKLKKAAKKSLDNVLEDINQNYKEYCKLTNVDYKKIGYETQVLEYEEVYELAKKAFDGNIDEYIDEITEKCINEKVDKREIPLEITKKLCEIAEIRIPTIVIFFAAPYCPHNTLKDEDKKEKRIYGEISEIVKEFSEKSNEEYKVMQFFPSLTDSSYLKIDDDDESLNLLTGNFPQYKKLYNVPLGTIKKLNIPAVNYGCYGKDAHKWTERVYMPYTFKVLPEFIIDTIEKYFEK</sequence>
<accession>A0A1S8NBM9</accession>
<dbReference type="RefSeq" id="WP_077865247.1">
    <property type="nucleotide sequence ID" value="NZ_LZYZ01000003.1"/>
</dbReference>
<evidence type="ECO:0000256" key="1">
    <source>
        <dbReference type="ARBA" id="ARBA00001947"/>
    </source>
</evidence>
<dbReference type="Gene3D" id="3.40.630.10">
    <property type="entry name" value="Zn peptidases"/>
    <property type="match status" value="1"/>
</dbReference>